<dbReference type="GO" id="GO:0015629">
    <property type="term" value="C:actin cytoskeleton"/>
    <property type="evidence" value="ECO:0007669"/>
    <property type="project" value="TreeGrafter"/>
</dbReference>
<dbReference type="InterPro" id="IPR000557">
    <property type="entry name" value="Calponin_repeat"/>
</dbReference>
<evidence type="ECO:0000313" key="6">
    <source>
        <dbReference type="Proteomes" id="UP001381693"/>
    </source>
</evidence>
<evidence type="ECO:0000259" key="4">
    <source>
        <dbReference type="PROSITE" id="PS50021"/>
    </source>
</evidence>
<dbReference type="PANTHER" id="PTHR47385">
    <property type="entry name" value="CALPONIN"/>
    <property type="match status" value="1"/>
</dbReference>
<dbReference type="InterPro" id="IPR050606">
    <property type="entry name" value="Calponin-like"/>
</dbReference>
<dbReference type="Gene3D" id="1.10.418.10">
    <property type="entry name" value="Calponin-like domain"/>
    <property type="match status" value="1"/>
</dbReference>
<proteinExistence type="inferred from homology"/>
<evidence type="ECO:0000313" key="5">
    <source>
        <dbReference type="EMBL" id="KAK7076273.1"/>
    </source>
</evidence>
<dbReference type="GO" id="GO:0007015">
    <property type="term" value="P:actin filament organization"/>
    <property type="evidence" value="ECO:0007669"/>
    <property type="project" value="TreeGrafter"/>
</dbReference>
<dbReference type="SUPFAM" id="SSF47576">
    <property type="entry name" value="Calponin-homology domain, CH-domain"/>
    <property type="match status" value="1"/>
</dbReference>
<dbReference type="GO" id="GO:0051015">
    <property type="term" value="F:actin filament binding"/>
    <property type="evidence" value="ECO:0007669"/>
    <property type="project" value="TreeGrafter"/>
</dbReference>
<dbReference type="Pfam" id="PF00402">
    <property type="entry name" value="Calponin"/>
    <property type="match status" value="2"/>
</dbReference>
<keyword evidence="6" id="KW-1185">Reference proteome</keyword>
<sequence length="241" mass="26218">MMAYHGPSYGLSRECQMKSQAKFDLTRAREACDWVESVTGIPLDWPTSEGLADQLAFGHALKDGVSLCTLMNVLMPGAVPRISTMKAPFKQRENLELFLKGCETYGLKSQDLFQVNDLYENKNLYMVVDCLFALGGLAQKRHFDGPVIGVKVAMENKRNFSEDKLKESQKIIGLQYGSNKGASQAGMTAYGTGRQIIPGEAQKGVCSDSHKIIGLQSGSNKGASQAGMTPYGAPRQIIPDG</sequence>
<feature type="non-terminal residue" evidence="5">
    <location>
        <position position="241"/>
    </location>
</feature>
<reference evidence="5 6" key="1">
    <citation type="submission" date="2023-11" db="EMBL/GenBank/DDBJ databases">
        <title>Halocaridina rubra genome assembly.</title>
        <authorList>
            <person name="Smith C."/>
        </authorList>
    </citation>
    <scope>NUCLEOTIDE SEQUENCE [LARGE SCALE GENOMIC DNA]</scope>
    <source>
        <strain evidence="5">EP-1</strain>
        <tissue evidence="5">Whole</tissue>
    </source>
</reference>
<dbReference type="InterPro" id="IPR001715">
    <property type="entry name" value="CH_dom"/>
</dbReference>
<name>A0AAN8X9B1_HALRR</name>
<dbReference type="InterPro" id="IPR036872">
    <property type="entry name" value="CH_dom_sf"/>
</dbReference>
<dbReference type="Proteomes" id="UP001381693">
    <property type="component" value="Unassembled WGS sequence"/>
</dbReference>
<comment type="caution">
    <text evidence="5">The sequence shown here is derived from an EMBL/GenBank/DDBJ whole genome shotgun (WGS) entry which is preliminary data.</text>
</comment>
<dbReference type="InterPro" id="IPR003096">
    <property type="entry name" value="SM22_calponin"/>
</dbReference>
<accession>A0AAN8X9B1</accession>
<gene>
    <name evidence="5" type="ORF">SK128_020341</name>
</gene>
<evidence type="ECO:0000256" key="1">
    <source>
        <dbReference type="ARBA" id="ARBA00009631"/>
    </source>
</evidence>
<dbReference type="AlphaFoldDB" id="A0AAN8X9B1"/>
<dbReference type="PROSITE" id="PS51122">
    <property type="entry name" value="CALPONIN_2"/>
    <property type="match status" value="2"/>
</dbReference>
<dbReference type="EMBL" id="JAXCGZ010009745">
    <property type="protein sequence ID" value="KAK7076273.1"/>
    <property type="molecule type" value="Genomic_DNA"/>
</dbReference>
<organism evidence="5 6">
    <name type="scientific">Halocaridina rubra</name>
    <name type="common">Hawaiian red shrimp</name>
    <dbReference type="NCBI Taxonomy" id="373956"/>
    <lineage>
        <taxon>Eukaryota</taxon>
        <taxon>Metazoa</taxon>
        <taxon>Ecdysozoa</taxon>
        <taxon>Arthropoda</taxon>
        <taxon>Crustacea</taxon>
        <taxon>Multicrustacea</taxon>
        <taxon>Malacostraca</taxon>
        <taxon>Eumalacostraca</taxon>
        <taxon>Eucarida</taxon>
        <taxon>Decapoda</taxon>
        <taxon>Pleocyemata</taxon>
        <taxon>Caridea</taxon>
        <taxon>Atyoidea</taxon>
        <taxon>Atyidae</taxon>
        <taxon>Halocaridina</taxon>
    </lineage>
</organism>
<evidence type="ECO:0000256" key="2">
    <source>
        <dbReference type="RuleBase" id="RU361224"/>
    </source>
</evidence>
<dbReference type="PROSITE" id="PS50021">
    <property type="entry name" value="CH"/>
    <property type="match status" value="1"/>
</dbReference>
<dbReference type="PANTHER" id="PTHR47385:SF5">
    <property type="entry name" value="TRANSGELIN"/>
    <property type="match status" value="1"/>
</dbReference>
<dbReference type="Pfam" id="PF00307">
    <property type="entry name" value="CH"/>
    <property type="match status" value="1"/>
</dbReference>
<dbReference type="PROSITE" id="PS01052">
    <property type="entry name" value="CALPONIN_1"/>
    <property type="match status" value="2"/>
</dbReference>
<evidence type="ECO:0000256" key="3">
    <source>
        <dbReference type="SAM" id="MobiDB-lite"/>
    </source>
</evidence>
<feature type="domain" description="Calponin-homology (CH)" evidence="4">
    <location>
        <begin position="25"/>
        <end position="139"/>
    </location>
</feature>
<feature type="compositionally biased region" description="Polar residues" evidence="3">
    <location>
        <begin position="217"/>
        <end position="227"/>
    </location>
</feature>
<dbReference type="PRINTS" id="PR00888">
    <property type="entry name" value="SM22CALPONIN"/>
</dbReference>
<comment type="similarity">
    <text evidence="1 2">Belongs to the calponin family.</text>
</comment>
<protein>
    <recommendedName>
        <fullName evidence="2">Transgelin</fullName>
    </recommendedName>
</protein>
<dbReference type="SMART" id="SM00033">
    <property type="entry name" value="CH"/>
    <property type="match status" value="1"/>
</dbReference>
<feature type="region of interest" description="Disordered" evidence="3">
    <location>
        <begin position="217"/>
        <end position="241"/>
    </location>
</feature>